<dbReference type="InterPro" id="IPR001347">
    <property type="entry name" value="SIS_dom"/>
</dbReference>
<dbReference type="InterPro" id="IPR046348">
    <property type="entry name" value="SIS_dom_sf"/>
</dbReference>
<reference evidence="2 3" key="1">
    <citation type="journal article" date="2016" name="Nat. Commun.">
        <title>Thousands of microbial genomes shed light on interconnected biogeochemical processes in an aquifer system.</title>
        <authorList>
            <person name="Anantharaman K."/>
            <person name="Brown C.T."/>
            <person name="Hug L.A."/>
            <person name="Sharon I."/>
            <person name="Castelle C.J."/>
            <person name="Probst A.J."/>
            <person name="Thomas B.C."/>
            <person name="Singh A."/>
            <person name="Wilkins M.J."/>
            <person name="Karaoz U."/>
            <person name="Brodie E.L."/>
            <person name="Williams K.H."/>
            <person name="Hubbard S.S."/>
            <person name="Banfield J.F."/>
        </authorList>
    </citation>
    <scope>NUCLEOTIDE SEQUENCE [LARGE SCALE GENOMIC DNA]</scope>
</reference>
<dbReference type="EMBL" id="MFCL01000001">
    <property type="protein sequence ID" value="OGE17877.1"/>
    <property type="molecule type" value="Genomic_DNA"/>
</dbReference>
<dbReference type="Proteomes" id="UP000178457">
    <property type="component" value="Unassembled WGS sequence"/>
</dbReference>
<dbReference type="AlphaFoldDB" id="A0A1F5ING0"/>
<organism evidence="2 3">
    <name type="scientific">Candidatus Daviesbacteria bacterium RIFCSPHIGHO2_01_FULL_36_37</name>
    <dbReference type="NCBI Taxonomy" id="1797758"/>
    <lineage>
        <taxon>Bacteria</taxon>
        <taxon>Candidatus Daviesiibacteriota</taxon>
    </lineage>
</organism>
<accession>A0A1F5ING0</accession>
<dbReference type="PROSITE" id="PS51464">
    <property type="entry name" value="SIS"/>
    <property type="match status" value="1"/>
</dbReference>
<dbReference type="GO" id="GO:1901135">
    <property type="term" value="P:carbohydrate derivative metabolic process"/>
    <property type="evidence" value="ECO:0007669"/>
    <property type="project" value="InterPro"/>
</dbReference>
<dbReference type="SUPFAM" id="SSF53697">
    <property type="entry name" value="SIS domain"/>
    <property type="match status" value="1"/>
</dbReference>
<dbReference type="CDD" id="cd05006">
    <property type="entry name" value="SIS_GmhA"/>
    <property type="match status" value="1"/>
</dbReference>
<evidence type="ECO:0000313" key="3">
    <source>
        <dbReference type="Proteomes" id="UP000178457"/>
    </source>
</evidence>
<dbReference type="PANTHER" id="PTHR30390">
    <property type="entry name" value="SEDOHEPTULOSE 7-PHOSPHATE ISOMERASE / DNAA INITIATOR-ASSOCIATING FACTOR FOR REPLICATION INITIATION"/>
    <property type="match status" value="1"/>
</dbReference>
<proteinExistence type="predicted"/>
<dbReference type="STRING" id="1797758.A2858_03655"/>
<evidence type="ECO:0000259" key="1">
    <source>
        <dbReference type="PROSITE" id="PS51464"/>
    </source>
</evidence>
<evidence type="ECO:0000313" key="2">
    <source>
        <dbReference type="EMBL" id="OGE17877.1"/>
    </source>
</evidence>
<comment type="caution">
    <text evidence="2">The sequence shown here is derived from an EMBL/GenBank/DDBJ whole genome shotgun (WGS) entry which is preliminary data.</text>
</comment>
<sequence>MDSFLYGVSDITKKISREDINGFINQLFQAWFHKRKIFICGNGGSSSTASHFTADLNNCLSNIEGAHRLSVICLNDNMARFSALVNDKGWENVYTEQLKNYFEPGDVIIGISVHGGSGKDKAGAWSQNLLKALQFAKDNGGKTLGMAGFDGGSMKKICDVCIVVPYNTTPHVEGYHVLLHHMIYDLLPKKISIFINAANESIK</sequence>
<name>A0A1F5ING0_9BACT</name>
<dbReference type="InterPro" id="IPR050099">
    <property type="entry name" value="SIS_GmhA/DiaA_subfam"/>
</dbReference>
<dbReference type="Pfam" id="PF13580">
    <property type="entry name" value="SIS_2"/>
    <property type="match status" value="1"/>
</dbReference>
<dbReference type="GO" id="GO:0097367">
    <property type="term" value="F:carbohydrate derivative binding"/>
    <property type="evidence" value="ECO:0007669"/>
    <property type="project" value="InterPro"/>
</dbReference>
<feature type="domain" description="SIS" evidence="1">
    <location>
        <begin position="23"/>
        <end position="197"/>
    </location>
</feature>
<gene>
    <name evidence="2" type="ORF">A2858_03655</name>
</gene>
<dbReference type="InterPro" id="IPR035461">
    <property type="entry name" value="GmhA/DiaA"/>
</dbReference>
<protein>
    <recommendedName>
        <fullName evidence="1">SIS domain-containing protein</fullName>
    </recommendedName>
</protein>
<dbReference type="Gene3D" id="3.40.50.10490">
    <property type="entry name" value="Glucose-6-phosphate isomerase like protein, domain 1"/>
    <property type="match status" value="1"/>
</dbReference>